<dbReference type="InterPro" id="IPR036397">
    <property type="entry name" value="RNaseH_sf"/>
</dbReference>
<keyword evidence="2" id="KW-1185">Reference proteome</keyword>
<organism evidence="1 2">
    <name type="scientific">Habropoda laboriosa</name>
    <dbReference type="NCBI Taxonomy" id="597456"/>
    <lineage>
        <taxon>Eukaryota</taxon>
        <taxon>Metazoa</taxon>
        <taxon>Ecdysozoa</taxon>
        <taxon>Arthropoda</taxon>
        <taxon>Hexapoda</taxon>
        <taxon>Insecta</taxon>
        <taxon>Pterygota</taxon>
        <taxon>Neoptera</taxon>
        <taxon>Endopterygota</taxon>
        <taxon>Hymenoptera</taxon>
        <taxon>Apocrita</taxon>
        <taxon>Aculeata</taxon>
        <taxon>Apoidea</taxon>
        <taxon>Anthophila</taxon>
        <taxon>Apidae</taxon>
        <taxon>Habropoda</taxon>
    </lineage>
</organism>
<reference evidence="1 2" key="1">
    <citation type="submission" date="2015-07" db="EMBL/GenBank/DDBJ databases">
        <title>The genome of Habropoda laboriosa.</title>
        <authorList>
            <person name="Pan H."/>
            <person name="Kapheim K."/>
        </authorList>
    </citation>
    <scope>NUCLEOTIDE SEQUENCE [LARGE SCALE GENOMIC DNA]</scope>
    <source>
        <strain evidence="1">0110345459</strain>
    </source>
</reference>
<dbReference type="GO" id="GO:0003676">
    <property type="term" value="F:nucleic acid binding"/>
    <property type="evidence" value="ECO:0007669"/>
    <property type="project" value="InterPro"/>
</dbReference>
<dbReference type="Proteomes" id="UP000053825">
    <property type="component" value="Unassembled WGS sequence"/>
</dbReference>
<evidence type="ECO:0000313" key="1">
    <source>
        <dbReference type="EMBL" id="KOC60771.1"/>
    </source>
</evidence>
<protein>
    <submittedName>
        <fullName evidence="1">Uncharacterized protein</fullName>
    </submittedName>
</protein>
<sequence length="66" mass="7694">MDFSVLSILEHKLSHLTYATVEQLKKVSEKTWREIIMEKCVNIVEKFKKRLDACIKCKGGDCEHVL</sequence>
<name>A0A0L7QQH8_9HYME</name>
<accession>A0A0L7QQH8</accession>
<proteinExistence type="predicted"/>
<dbReference type="AlphaFoldDB" id="A0A0L7QQH8"/>
<evidence type="ECO:0000313" key="2">
    <source>
        <dbReference type="Proteomes" id="UP000053825"/>
    </source>
</evidence>
<dbReference type="Gene3D" id="3.30.420.10">
    <property type="entry name" value="Ribonuclease H-like superfamily/Ribonuclease H"/>
    <property type="match status" value="1"/>
</dbReference>
<dbReference type="EMBL" id="KQ414790">
    <property type="protein sequence ID" value="KOC60771.1"/>
    <property type="molecule type" value="Genomic_DNA"/>
</dbReference>
<gene>
    <name evidence="1" type="ORF">WH47_06917</name>
</gene>